<dbReference type="EMBL" id="GBRH01196924">
    <property type="protein sequence ID" value="JAE00972.1"/>
    <property type="molecule type" value="Transcribed_RNA"/>
</dbReference>
<dbReference type="AlphaFoldDB" id="A0A0A9ELJ1"/>
<accession>A0A0A9ELJ1</accession>
<protein>
    <submittedName>
        <fullName evidence="1">Uncharacterized protein</fullName>
    </submittedName>
</protein>
<reference evidence="1" key="2">
    <citation type="journal article" date="2015" name="Data Brief">
        <title>Shoot transcriptome of the giant reed, Arundo donax.</title>
        <authorList>
            <person name="Barrero R.A."/>
            <person name="Guerrero F.D."/>
            <person name="Moolhuijzen P."/>
            <person name="Goolsby J.A."/>
            <person name="Tidwell J."/>
            <person name="Bellgard S.E."/>
            <person name="Bellgard M.I."/>
        </authorList>
    </citation>
    <scope>NUCLEOTIDE SEQUENCE</scope>
    <source>
        <tissue evidence="1">Shoot tissue taken approximately 20 cm above the soil surface</tissue>
    </source>
</reference>
<organism evidence="1">
    <name type="scientific">Arundo donax</name>
    <name type="common">Giant reed</name>
    <name type="synonym">Donax arundinaceus</name>
    <dbReference type="NCBI Taxonomy" id="35708"/>
    <lineage>
        <taxon>Eukaryota</taxon>
        <taxon>Viridiplantae</taxon>
        <taxon>Streptophyta</taxon>
        <taxon>Embryophyta</taxon>
        <taxon>Tracheophyta</taxon>
        <taxon>Spermatophyta</taxon>
        <taxon>Magnoliopsida</taxon>
        <taxon>Liliopsida</taxon>
        <taxon>Poales</taxon>
        <taxon>Poaceae</taxon>
        <taxon>PACMAD clade</taxon>
        <taxon>Arundinoideae</taxon>
        <taxon>Arundineae</taxon>
        <taxon>Arundo</taxon>
    </lineage>
</organism>
<reference evidence="1" key="1">
    <citation type="submission" date="2014-09" db="EMBL/GenBank/DDBJ databases">
        <authorList>
            <person name="Magalhaes I.L.F."/>
            <person name="Oliveira U."/>
            <person name="Santos F.R."/>
            <person name="Vidigal T.H.D.A."/>
            <person name="Brescovit A.D."/>
            <person name="Santos A.J."/>
        </authorList>
    </citation>
    <scope>NUCLEOTIDE SEQUENCE</scope>
    <source>
        <tissue evidence="1">Shoot tissue taken approximately 20 cm above the soil surface</tissue>
    </source>
</reference>
<proteinExistence type="predicted"/>
<evidence type="ECO:0000313" key="1">
    <source>
        <dbReference type="EMBL" id="JAE00972.1"/>
    </source>
</evidence>
<name>A0A0A9ELJ1_ARUDO</name>
<sequence>MPKSKRNRPGDPLPFGFLSLPLRISFPRFVA</sequence>